<dbReference type="InterPro" id="IPR056090">
    <property type="entry name" value="DUF7673"/>
</dbReference>
<evidence type="ECO:0000313" key="3">
    <source>
        <dbReference type="Proteomes" id="UP000501063"/>
    </source>
</evidence>
<proteinExistence type="predicted"/>
<protein>
    <recommendedName>
        <fullName evidence="1">DUF7673 domain-containing protein</fullName>
    </recommendedName>
</protein>
<geneLocation type="plasmid" evidence="3">
    <name>ppnihbp1_1</name>
</geneLocation>
<sequence>MTDVGPAAALSRALESIERDRPQVRAAGVEALHRLIPLAYEDDAQGDVVRALLLGCYNGRDFPFQLNSIRVLDRAVLEDCLALLHMDSAPEIEVHQHLVDGSEVFNGLAERWKQPGSLLTMTSRRDDVTSEVLRTIGTKSLKRLIQIATEFSGQCRYVAGFLAGCYDGASYPFDLTDFRCVDHELFLDCLAVMRLLYETRDGIQANLPAGEEVFGRLIEKWSIKTYAGRGI</sequence>
<keyword evidence="2" id="KW-0614">Plasmid</keyword>
<dbReference type="Proteomes" id="UP000501063">
    <property type="component" value="Plasmid pPniHBP1_1"/>
</dbReference>
<name>A0A6G6J7R9_PSENT</name>
<accession>A0A6G6J7R9</accession>
<dbReference type="AlphaFoldDB" id="A0A6G6J7R9"/>
<dbReference type="KEGG" id="pnt:G5B91_34610"/>
<evidence type="ECO:0000313" key="2">
    <source>
        <dbReference type="EMBL" id="QIE91466.1"/>
    </source>
</evidence>
<dbReference type="EMBL" id="CP049142">
    <property type="protein sequence ID" value="QIE91466.1"/>
    <property type="molecule type" value="Genomic_DNA"/>
</dbReference>
<organism evidence="2 3">
    <name type="scientific">Pseudomonas nitroreducens</name>
    <dbReference type="NCBI Taxonomy" id="46680"/>
    <lineage>
        <taxon>Bacteria</taxon>
        <taxon>Pseudomonadati</taxon>
        <taxon>Pseudomonadota</taxon>
        <taxon>Gammaproteobacteria</taxon>
        <taxon>Pseudomonadales</taxon>
        <taxon>Pseudomonadaceae</taxon>
        <taxon>Pseudomonas</taxon>
    </lineage>
</organism>
<dbReference type="Pfam" id="PF24720">
    <property type="entry name" value="DUF7673"/>
    <property type="match status" value="2"/>
</dbReference>
<feature type="domain" description="DUF7673" evidence="1">
    <location>
        <begin position="30"/>
        <end position="113"/>
    </location>
</feature>
<dbReference type="RefSeq" id="WP_024765035.1">
    <property type="nucleotide sequence ID" value="NZ_CP049142.1"/>
</dbReference>
<gene>
    <name evidence="2" type="ORF">G5B91_34610</name>
</gene>
<feature type="domain" description="DUF7673" evidence="1">
    <location>
        <begin position="139"/>
        <end position="221"/>
    </location>
</feature>
<evidence type="ECO:0000259" key="1">
    <source>
        <dbReference type="Pfam" id="PF24720"/>
    </source>
</evidence>
<reference evidence="2 3" key="1">
    <citation type="submission" date="2020-02" db="EMBL/GenBank/DDBJ databases">
        <title>Integrative conjugative elements (ICEs) and plasmids drive adaptation of Pseudomonas nitroreducens strain HBP1 to wastewater environment.</title>
        <authorList>
            <person name="Sentchilo V."/>
            <person name="Carraro N."/>
            <person name="Bertelli C."/>
            <person name="van der Meer J.R."/>
        </authorList>
    </citation>
    <scope>NUCLEOTIDE SEQUENCE [LARGE SCALE GENOMIC DNA]</scope>
    <source>
        <strain evidence="2 3">HBP1</strain>
        <plasmid evidence="3">ppnihbp1_1</plasmid>
    </source>
</reference>